<evidence type="ECO:0000313" key="1">
    <source>
        <dbReference type="EMBL" id="QDT19855.1"/>
    </source>
</evidence>
<dbReference type="AlphaFoldDB" id="A0A517PKE6"/>
<dbReference type="Proteomes" id="UP000320421">
    <property type="component" value="Chromosome"/>
</dbReference>
<organism evidence="1 2">
    <name type="scientific">Gimesia chilikensis</name>
    <dbReference type="NCBI Taxonomy" id="2605989"/>
    <lineage>
        <taxon>Bacteria</taxon>
        <taxon>Pseudomonadati</taxon>
        <taxon>Planctomycetota</taxon>
        <taxon>Planctomycetia</taxon>
        <taxon>Planctomycetales</taxon>
        <taxon>Planctomycetaceae</taxon>
        <taxon>Gimesia</taxon>
    </lineage>
</organism>
<name>A0A517PKE6_9PLAN</name>
<keyword evidence="2" id="KW-1185">Reference proteome</keyword>
<proteinExistence type="predicted"/>
<dbReference type="EMBL" id="CP036266">
    <property type="protein sequence ID" value="QDT19855.1"/>
    <property type="molecule type" value="Genomic_DNA"/>
</dbReference>
<dbReference type="RefSeq" id="WP_145181817.1">
    <property type="nucleotide sequence ID" value="NZ_CP036266.1"/>
</dbReference>
<gene>
    <name evidence="1" type="ORF">HG66A1_16230</name>
</gene>
<reference evidence="1 2" key="1">
    <citation type="submission" date="2019-02" db="EMBL/GenBank/DDBJ databases">
        <title>Deep-cultivation of Planctomycetes and their phenomic and genomic characterization uncovers novel biology.</title>
        <authorList>
            <person name="Wiegand S."/>
            <person name="Jogler M."/>
            <person name="Boedeker C."/>
            <person name="Pinto D."/>
            <person name="Vollmers J."/>
            <person name="Rivas-Marin E."/>
            <person name="Kohn T."/>
            <person name="Peeters S.H."/>
            <person name="Heuer A."/>
            <person name="Rast P."/>
            <person name="Oberbeckmann S."/>
            <person name="Bunk B."/>
            <person name="Jeske O."/>
            <person name="Meyerdierks A."/>
            <person name="Storesund J.E."/>
            <person name="Kallscheuer N."/>
            <person name="Luecker S."/>
            <person name="Lage O.M."/>
            <person name="Pohl T."/>
            <person name="Merkel B.J."/>
            <person name="Hornburger P."/>
            <person name="Mueller R.-W."/>
            <person name="Bruemmer F."/>
            <person name="Labrenz M."/>
            <person name="Spormann A.M."/>
            <person name="Op den Camp H."/>
            <person name="Overmann J."/>
            <person name="Amann R."/>
            <person name="Jetten M.S.M."/>
            <person name="Mascher T."/>
            <person name="Medema M.H."/>
            <person name="Devos D.P."/>
            <person name="Kaster A.-K."/>
            <person name="Ovreas L."/>
            <person name="Rohde M."/>
            <person name="Galperin M.Y."/>
            <person name="Jogler C."/>
        </authorList>
    </citation>
    <scope>NUCLEOTIDE SEQUENCE [LARGE SCALE GENOMIC DNA]</scope>
    <source>
        <strain evidence="1 2">HG66A1</strain>
    </source>
</reference>
<dbReference type="OrthoDB" id="1086583at2"/>
<protein>
    <submittedName>
        <fullName evidence="1">Uncharacterized protein</fullName>
    </submittedName>
</protein>
<accession>A0A517PKE6</accession>
<evidence type="ECO:0000313" key="2">
    <source>
        <dbReference type="Proteomes" id="UP000320421"/>
    </source>
</evidence>
<sequence>MLRRNLPDEWITWGESPSEYWSSIINDPELHPEIRDNTVTVYYRGAALIRNLSPSGDTFIGDVHFKYVPVHTTDGSEYLRFSGNAQGLRFENNLETQHLGDCGQDVLNEYKRKMRSVVHSGESQVLHHIASHPANVIIDQEIPLQTTGSPTSEKLNLCHYDTQHQSAVFVKISMIHDPRLKADADQVPEIIQQSKRFREQIEKHHHAMIETSQRTVAIKRQIGLSERVKPIPPSEPSRLMKKVLLVIGGCNQQDIESVLNGEGEWSDFRDAIEKETAGLILCGMTGCPLALEKCSQSLIFDTSMYNTAQH</sequence>